<dbReference type="EMBL" id="CAMXCT020000834">
    <property type="protein sequence ID" value="CAL1137124.1"/>
    <property type="molecule type" value="Genomic_DNA"/>
</dbReference>
<comment type="similarity">
    <text evidence="1">Belongs to the GAMAD family.</text>
</comment>
<dbReference type="SMART" id="SM00960">
    <property type="entry name" value="Robl_LC7"/>
    <property type="match status" value="1"/>
</dbReference>
<dbReference type="SUPFAM" id="SSF103196">
    <property type="entry name" value="Roadblock/LC7 domain"/>
    <property type="match status" value="1"/>
</dbReference>
<dbReference type="AlphaFoldDB" id="A0A9P1FNF2"/>
<evidence type="ECO:0000313" key="6">
    <source>
        <dbReference type="Proteomes" id="UP001152797"/>
    </source>
</evidence>
<dbReference type="SUPFAM" id="SSF48403">
    <property type="entry name" value="Ankyrin repeat"/>
    <property type="match status" value="1"/>
</dbReference>
<dbReference type="InterPro" id="IPR004942">
    <property type="entry name" value="Roadblock/LAMTOR2_dom"/>
</dbReference>
<feature type="domain" description="Roadblock/LAMTOR2" evidence="2">
    <location>
        <begin position="550"/>
        <end position="644"/>
    </location>
</feature>
<dbReference type="SUPFAM" id="SSF53448">
    <property type="entry name" value="Nucleotide-diphospho-sugar transferases"/>
    <property type="match status" value="1"/>
</dbReference>
<dbReference type="Gene3D" id="3.30.450.30">
    <property type="entry name" value="Dynein light chain 2a, cytoplasmic"/>
    <property type="match status" value="1"/>
</dbReference>
<dbReference type="PANTHER" id="PTHR10779">
    <property type="entry name" value="DYNEIN LIGHT CHAIN ROADBLOCK"/>
    <property type="match status" value="1"/>
</dbReference>
<evidence type="ECO:0000259" key="2">
    <source>
        <dbReference type="SMART" id="SM00960"/>
    </source>
</evidence>
<name>A0A9P1FNF2_9DINO</name>
<evidence type="ECO:0000313" key="4">
    <source>
        <dbReference type="EMBL" id="CAL1137124.1"/>
    </source>
</evidence>
<comment type="caution">
    <text evidence="3">The sequence shown here is derived from an EMBL/GenBank/DDBJ whole genome shotgun (WGS) entry which is preliminary data.</text>
</comment>
<dbReference type="Gene3D" id="1.25.40.20">
    <property type="entry name" value="Ankyrin repeat-containing domain"/>
    <property type="match status" value="1"/>
</dbReference>
<reference evidence="4" key="2">
    <citation type="submission" date="2024-04" db="EMBL/GenBank/DDBJ databases">
        <authorList>
            <person name="Chen Y."/>
            <person name="Shah S."/>
            <person name="Dougan E. K."/>
            <person name="Thang M."/>
            <person name="Chan C."/>
        </authorList>
    </citation>
    <scope>NUCLEOTIDE SEQUENCE [LARGE SCALE GENOMIC DNA]</scope>
</reference>
<dbReference type="InterPro" id="IPR029044">
    <property type="entry name" value="Nucleotide-diphossugar_trans"/>
</dbReference>
<protein>
    <submittedName>
        <fullName evidence="5">Dynein light chain roadblock-type 1 (Dynein light chain 2A, cytoplasmic)</fullName>
    </submittedName>
</protein>
<dbReference type="InterPro" id="IPR036770">
    <property type="entry name" value="Ankyrin_rpt-contain_sf"/>
</dbReference>
<keyword evidence="6" id="KW-1185">Reference proteome</keyword>
<evidence type="ECO:0000313" key="5">
    <source>
        <dbReference type="EMBL" id="CAL4771061.1"/>
    </source>
</evidence>
<gene>
    <name evidence="3" type="ORF">C1SCF055_LOCUS11337</name>
</gene>
<proteinExistence type="inferred from homology"/>
<dbReference type="EMBL" id="CAMXCT030000834">
    <property type="protein sequence ID" value="CAL4771061.1"/>
    <property type="molecule type" value="Genomic_DNA"/>
</dbReference>
<dbReference type="OrthoDB" id="431158at2759"/>
<accession>A0A9P1FNF2</accession>
<evidence type="ECO:0000256" key="1">
    <source>
        <dbReference type="ARBA" id="ARBA00007191"/>
    </source>
</evidence>
<reference evidence="3" key="1">
    <citation type="submission" date="2022-10" db="EMBL/GenBank/DDBJ databases">
        <authorList>
            <person name="Chen Y."/>
            <person name="Dougan E. K."/>
            <person name="Chan C."/>
            <person name="Rhodes N."/>
            <person name="Thang M."/>
        </authorList>
    </citation>
    <scope>NUCLEOTIDE SEQUENCE</scope>
</reference>
<sequence>MGGVLDWLPLLSGTMHPRAGGLPSIPSGITSAQSPGWPLMGIPAGHALRIVITLTTTPPRLRSGGELKSCLQSLLEQRGTASVLLVLPRGKWRRGGSYPTSIPPWLSRMTQRSKRLRIVRSRDFGPGTALLKAKQVIHNRKAWFLAVDDDHFYHQELLTNLLRFAAGTPGAAVGAHGWLALRGEDATAMEAVGPALARNLRRGEVVGGPVLCHFLGLLVQRAMLEGLEAPARGSPCSEHNDIWLSAHLAHLRLRRAMISDPLGAKDLATHRKRGSSLSRRRRRKPENLCLKDLWEKYGDELWMPVPRVAVCTIETMDLFEQLSKTGQVLHAAYSCDHPRPGARRPRHLRQVWCGPRPDEHRLLQEVLLEEREASTVLVMPPEAFNSSKKAAIRVVRALLTCLEVADDSLSFCERDGWRAVSVAALACFNSNLEALCSYENTFAARPGDLPFAGGTQGGGAIKILHLIRKSSDAGHLVIVGALNRKGQSALHLAGRAGFHEVLNWLSARAGRQIVDLRDHHGNTAQMYGQQAEAQFVPSKRMAGAQTSEVDVVLKQFLTDFPTVIGFVVINSDGIPTKWHESMPYERAVTYAALMSDFVAHCKKCLGKLLTGPAESELANVRIRTKEGTEVICVTQTEYILVVIQNCTGKPWTTEEEGTAAAGGEGS</sequence>
<dbReference type="Pfam" id="PF03259">
    <property type="entry name" value="Robl_LC7"/>
    <property type="match status" value="1"/>
</dbReference>
<dbReference type="EMBL" id="CAMXCT010000834">
    <property type="protein sequence ID" value="CAI3983749.1"/>
    <property type="molecule type" value="Genomic_DNA"/>
</dbReference>
<evidence type="ECO:0000313" key="3">
    <source>
        <dbReference type="EMBL" id="CAI3983749.1"/>
    </source>
</evidence>
<organism evidence="3">
    <name type="scientific">Cladocopium goreaui</name>
    <dbReference type="NCBI Taxonomy" id="2562237"/>
    <lineage>
        <taxon>Eukaryota</taxon>
        <taxon>Sar</taxon>
        <taxon>Alveolata</taxon>
        <taxon>Dinophyceae</taxon>
        <taxon>Suessiales</taxon>
        <taxon>Symbiodiniaceae</taxon>
        <taxon>Cladocopium</taxon>
    </lineage>
</organism>
<dbReference type="Proteomes" id="UP001152797">
    <property type="component" value="Unassembled WGS sequence"/>
</dbReference>